<proteinExistence type="predicted"/>
<dbReference type="EMBL" id="JAKNQU010000002">
    <property type="protein sequence ID" value="MCZ0926284.1"/>
    <property type="molecule type" value="Genomic_DNA"/>
</dbReference>
<gene>
    <name evidence="2" type="ORF">L0635_04210</name>
</gene>
<keyword evidence="3" id="KW-1185">Reference proteome</keyword>
<comment type="caution">
    <text evidence="2">The sequence shown here is derived from an EMBL/GenBank/DDBJ whole genome shotgun (WGS) entry which is preliminary data.</text>
</comment>
<keyword evidence="1" id="KW-0472">Membrane</keyword>
<keyword evidence="1" id="KW-1133">Transmembrane helix</keyword>
<feature type="transmembrane region" description="Helical" evidence="1">
    <location>
        <begin position="12"/>
        <end position="33"/>
    </location>
</feature>
<dbReference type="RefSeq" id="WP_268901200.1">
    <property type="nucleotide sequence ID" value="NZ_JAKNQT010000001.1"/>
</dbReference>
<reference evidence="2 3" key="1">
    <citation type="submission" date="2022-02" db="EMBL/GenBank/DDBJ databases">
        <title>Study of halophilic communities from a Mexican lake.</title>
        <authorList>
            <person name="Hernandez-Soto L.M."/>
            <person name="Martinez-Abarca F."/>
            <person name="Ramirez-Saad H.C."/>
            <person name="Aguirre-Garrido J.F."/>
        </authorList>
    </citation>
    <scope>NUCLEOTIDE SEQUENCE [LARGE SCALE GENOMIC DNA]</scope>
    <source>
        <strain evidence="2 3">Hjan13</strain>
    </source>
</reference>
<accession>A0ABT4ITC8</accession>
<sequence length="172" mass="19360">MMIAINSVNRQRIKLVLIFVIFSAPIITAWGMVEWRIGVPEQITAHGSPAEQLPLLEHWPVETVSKTDVGEDQWTLAFDCSVKCAERRDILWRMHRALGREAHRLARLSIGGGGQALPGEQLARWEGKPTWRKVNSVWLIDPQGRPALSFPASVPVADILDDTQHLFKVNAR</sequence>
<evidence type="ECO:0000313" key="2">
    <source>
        <dbReference type="EMBL" id="MCZ0926284.1"/>
    </source>
</evidence>
<evidence type="ECO:0000256" key="1">
    <source>
        <dbReference type="SAM" id="Phobius"/>
    </source>
</evidence>
<name>A0ABT4ITC8_9GAMM</name>
<organism evidence="2 3">
    <name type="scientific">Vreelandella janggokensis</name>
    <dbReference type="NCBI Taxonomy" id="370767"/>
    <lineage>
        <taxon>Bacteria</taxon>
        <taxon>Pseudomonadati</taxon>
        <taxon>Pseudomonadota</taxon>
        <taxon>Gammaproteobacteria</taxon>
        <taxon>Oceanospirillales</taxon>
        <taxon>Halomonadaceae</taxon>
        <taxon>Vreelandella</taxon>
    </lineage>
</organism>
<dbReference type="Proteomes" id="UP001321125">
    <property type="component" value="Unassembled WGS sequence"/>
</dbReference>
<protein>
    <submittedName>
        <fullName evidence="2">Uncharacterized protein</fullName>
    </submittedName>
</protein>
<keyword evidence="1" id="KW-0812">Transmembrane</keyword>
<evidence type="ECO:0000313" key="3">
    <source>
        <dbReference type="Proteomes" id="UP001321125"/>
    </source>
</evidence>